<dbReference type="InterPro" id="IPR016181">
    <property type="entry name" value="Acyl_CoA_acyltransferase"/>
</dbReference>
<dbReference type="OrthoDB" id="9776898at2"/>
<dbReference type="KEGG" id="bbae:FRD01_16930"/>
<gene>
    <name evidence="1" type="ORF">FRD01_16930</name>
</gene>
<evidence type="ECO:0000313" key="1">
    <source>
        <dbReference type="EMBL" id="QED28893.1"/>
    </source>
</evidence>
<dbReference type="EMBL" id="CP042467">
    <property type="protein sequence ID" value="QED28893.1"/>
    <property type="molecule type" value="Genomic_DNA"/>
</dbReference>
<name>A0A5B8XXX3_9DELT</name>
<dbReference type="AlphaFoldDB" id="A0A5B8XXX3"/>
<dbReference type="Gene3D" id="3.40.630.30">
    <property type="match status" value="1"/>
</dbReference>
<keyword evidence="2" id="KW-1185">Reference proteome</keyword>
<evidence type="ECO:0000313" key="2">
    <source>
        <dbReference type="Proteomes" id="UP000321595"/>
    </source>
</evidence>
<dbReference type="PANTHER" id="PTHR47017:SF1">
    <property type="entry name" value="ACYL-COA"/>
    <property type="match status" value="1"/>
</dbReference>
<dbReference type="Pfam" id="PF04339">
    <property type="entry name" value="FemAB_like"/>
    <property type="match status" value="1"/>
</dbReference>
<protein>
    <submittedName>
        <fullName evidence="1">N-acetyltransferase</fullName>
    </submittedName>
</protein>
<dbReference type="Proteomes" id="UP000321595">
    <property type="component" value="Chromosome"/>
</dbReference>
<dbReference type="RefSeq" id="WP_146961720.1">
    <property type="nucleotide sequence ID" value="NZ_CP042467.1"/>
</dbReference>
<proteinExistence type="predicted"/>
<reference evidence="1 2" key="1">
    <citation type="submission" date="2019-08" db="EMBL/GenBank/DDBJ databases">
        <authorList>
            <person name="Liang Q."/>
        </authorList>
    </citation>
    <scope>NUCLEOTIDE SEQUENCE [LARGE SCALE GENOMIC DNA]</scope>
    <source>
        <strain evidence="1 2">V1718</strain>
    </source>
</reference>
<dbReference type="PANTHER" id="PTHR47017">
    <property type="entry name" value="ACYL-COA"/>
    <property type="match status" value="1"/>
</dbReference>
<accession>A0A5B8XXX3</accession>
<dbReference type="InterPro" id="IPR007434">
    <property type="entry name" value="FemAB-like"/>
</dbReference>
<dbReference type="GO" id="GO:0016740">
    <property type="term" value="F:transferase activity"/>
    <property type="evidence" value="ECO:0007669"/>
    <property type="project" value="UniProtKB-KW"/>
</dbReference>
<organism evidence="1 2">
    <name type="scientific">Microvenator marinus</name>
    <dbReference type="NCBI Taxonomy" id="2600177"/>
    <lineage>
        <taxon>Bacteria</taxon>
        <taxon>Deltaproteobacteria</taxon>
        <taxon>Bradymonadales</taxon>
        <taxon>Microvenatoraceae</taxon>
        <taxon>Microvenator</taxon>
    </lineage>
</organism>
<sequence>MIETHKRIEGIEKAAWNALVGEGSPFMEWGFLVALERSGCLDQESGWYPLILTLKNASGGLVGAAPLFLKTHSQGEFVFDWSWADAAHRAGIPYYPKGVVASPFSPVTGVRLLVAPHLSAQERLKTRETLVNAAIELAKEIGLSSLHFNFVLEDEWEAMGEMGLLQRQGIQYHWKNHGYETFDDFLGELKSKRRANIRRERRILGENGVATRILGGDELTPELMDRMYKYYRNTVHKFYWGSQYLTRAFFKEILKQMPEHLHIVFAEQNGEIFGGAFNIRKGDRLYGRYWGAERDVEFAHFEVCMYTSIEWCIQNGVQVFEPGAGGEHKHDRGFEATATHSAHWIADPRLSDAIGRFLEHERQGVERNIELLDAQGAFKKGPS</sequence>
<keyword evidence="1" id="KW-0808">Transferase</keyword>
<dbReference type="SUPFAM" id="SSF55729">
    <property type="entry name" value="Acyl-CoA N-acyltransferases (Nat)"/>
    <property type="match status" value="1"/>
</dbReference>